<protein>
    <submittedName>
        <fullName evidence="3">Acetyltransferase-like isoleucine patch superfamily enzyme</fullName>
    </submittedName>
</protein>
<comment type="caution">
    <text evidence="3">The sequence shown here is derived from an EMBL/GenBank/DDBJ whole genome shotgun (WGS) entry which is preliminary data.</text>
</comment>
<accession>A0A839QXF6</accession>
<keyword evidence="2" id="KW-0677">Repeat</keyword>
<sequence length="178" mass="18441">MSALMNRLVNAPASLRWHTGALLTRALYRRAFAAIGEGTVIASPRRLTGTDRISIGSRGAVYEGVWLGSEGAPLRIGDDVYIGHDVHIHALSPVTIGNRCMFADGVFINSGDHDRRDRSQVRPTGPITIGDGVFLGQRVIVLGGVTIGAGATVGAGAVVTRDVPAGAVVAGVPARPIG</sequence>
<dbReference type="Gene3D" id="2.160.10.10">
    <property type="entry name" value="Hexapeptide repeat proteins"/>
    <property type="match status" value="1"/>
</dbReference>
<gene>
    <name evidence="3" type="ORF">FHX50_001806</name>
</gene>
<keyword evidence="4" id="KW-1185">Reference proteome</keyword>
<dbReference type="InterPro" id="IPR018357">
    <property type="entry name" value="Hexapep_transf_CS"/>
</dbReference>
<proteinExistence type="predicted"/>
<dbReference type="Pfam" id="PF00132">
    <property type="entry name" value="Hexapep"/>
    <property type="match status" value="1"/>
</dbReference>
<dbReference type="InterPro" id="IPR001451">
    <property type="entry name" value="Hexapep"/>
</dbReference>
<dbReference type="GO" id="GO:0016740">
    <property type="term" value="F:transferase activity"/>
    <property type="evidence" value="ECO:0007669"/>
    <property type="project" value="UniProtKB-KW"/>
</dbReference>
<dbReference type="AlphaFoldDB" id="A0A839QXF6"/>
<dbReference type="Proteomes" id="UP000568050">
    <property type="component" value="Unassembled WGS sequence"/>
</dbReference>
<dbReference type="InterPro" id="IPR011004">
    <property type="entry name" value="Trimer_LpxA-like_sf"/>
</dbReference>
<evidence type="ECO:0000256" key="2">
    <source>
        <dbReference type="ARBA" id="ARBA00022737"/>
    </source>
</evidence>
<dbReference type="InterPro" id="IPR051159">
    <property type="entry name" value="Hexapeptide_acetyltransf"/>
</dbReference>
<evidence type="ECO:0000256" key="1">
    <source>
        <dbReference type="ARBA" id="ARBA00022679"/>
    </source>
</evidence>
<dbReference type="CDD" id="cd04647">
    <property type="entry name" value="LbH_MAT_like"/>
    <property type="match status" value="1"/>
</dbReference>
<dbReference type="Pfam" id="PF14602">
    <property type="entry name" value="Hexapep_2"/>
    <property type="match status" value="1"/>
</dbReference>
<evidence type="ECO:0000313" key="3">
    <source>
        <dbReference type="EMBL" id="MBB3023509.1"/>
    </source>
</evidence>
<dbReference type="EMBL" id="JACHWP010000006">
    <property type="protein sequence ID" value="MBB3023509.1"/>
    <property type="molecule type" value="Genomic_DNA"/>
</dbReference>
<organism evidence="3 4">
    <name type="scientific">Helcobacillus massiliensis</name>
    <dbReference type="NCBI Taxonomy" id="521392"/>
    <lineage>
        <taxon>Bacteria</taxon>
        <taxon>Bacillati</taxon>
        <taxon>Actinomycetota</taxon>
        <taxon>Actinomycetes</taxon>
        <taxon>Micrococcales</taxon>
        <taxon>Dermabacteraceae</taxon>
        <taxon>Helcobacillus</taxon>
    </lineage>
</organism>
<dbReference type="SUPFAM" id="SSF51161">
    <property type="entry name" value="Trimeric LpxA-like enzymes"/>
    <property type="match status" value="1"/>
</dbReference>
<keyword evidence="1 3" id="KW-0808">Transferase</keyword>
<dbReference type="PANTHER" id="PTHR23416">
    <property type="entry name" value="SIALIC ACID SYNTHASE-RELATED"/>
    <property type="match status" value="1"/>
</dbReference>
<dbReference type="PROSITE" id="PS00101">
    <property type="entry name" value="HEXAPEP_TRANSFERASES"/>
    <property type="match status" value="1"/>
</dbReference>
<evidence type="ECO:0000313" key="4">
    <source>
        <dbReference type="Proteomes" id="UP000568050"/>
    </source>
</evidence>
<name>A0A839QXF6_9MICO</name>
<dbReference type="RefSeq" id="WP_183376748.1">
    <property type="nucleotide sequence ID" value="NZ_CBCSFZ010000011.1"/>
</dbReference>
<reference evidence="3 4" key="1">
    <citation type="submission" date="2020-08" db="EMBL/GenBank/DDBJ databases">
        <title>Sequencing the genomes of 1000 actinobacteria strains.</title>
        <authorList>
            <person name="Klenk H.-P."/>
        </authorList>
    </citation>
    <scope>NUCLEOTIDE SEQUENCE [LARGE SCALE GENOMIC DNA]</scope>
    <source>
        <strain evidence="3 4">DSM 23040</strain>
    </source>
</reference>